<feature type="region of interest" description="Disordered" evidence="2">
    <location>
        <begin position="76"/>
        <end position="157"/>
    </location>
</feature>
<evidence type="ECO:0000313" key="3">
    <source>
        <dbReference type="EMBL" id="KIW65632.1"/>
    </source>
</evidence>
<keyword evidence="1" id="KW-0175">Coiled coil</keyword>
<feature type="compositionally biased region" description="Acidic residues" evidence="2">
    <location>
        <begin position="315"/>
        <end position="337"/>
    </location>
</feature>
<sequence length="337" mass="37581">MAQYAPYAAAPEWHPSLSNQHRSNILSHSKRKAEEDFESQSHISSHFKKLRLNQNHVSQPTNGTSYAQVYTPQHHYPAPAVPSSPYSLHHAQPNFPTISFRPHIANTDARPALETAPPSQPQPDPIALDLDIDTHDFDVPPPAPHSTPTPAATGSIKSPALPDPDFMPIDDNPHRIVIHDLSSEIAQIEAEEAAHNATLFLPDIDKKVSSLPHNVLQQGQNHDRHSPLRMELEMERPPAENLSTALILYKDPSSISVPEEEDVVRKTIIDARRRAREKAAEQQRERERLAHEAETRALQQHWDDGMVDHSFQGTGDEEAAMDSDSDADSDPDAMDVE</sequence>
<dbReference type="AlphaFoldDB" id="A0A0D2DU51"/>
<feature type="compositionally biased region" description="Low complexity" evidence="2">
    <location>
        <begin position="76"/>
        <end position="87"/>
    </location>
</feature>
<feature type="region of interest" description="Disordered" evidence="2">
    <location>
        <begin position="1"/>
        <end position="43"/>
    </location>
</feature>
<dbReference type="HOGENOM" id="CLU_059580_0_0_1"/>
<dbReference type="Proteomes" id="UP000054266">
    <property type="component" value="Unassembled WGS sequence"/>
</dbReference>
<keyword evidence="4" id="KW-1185">Reference proteome</keyword>
<feature type="coiled-coil region" evidence="1">
    <location>
        <begin position="265"/>
        <end position="292"/>
    </location>
</feature>
<feature type="region of interest" description="Disordered" evidence="2">
    <location>
        <begin position="299"/>
        <end position="337"/>
    </location>
</feature>
<dbReference type="STRING" id="5601.A0A0D2DU51"/>
<evidence type="ECO:0000313" key="4">
    <source>
        <dbReference type="Proteomes" id="UP000054266"/>
    </source>
</evidence>
<gene>
    <name evidence="3" type="ORF">PV04_07874</name>
</gene>
<reference evidence="3 4" key="1">
    <citation type="submission" date="2015-01" db="EMBL/GenBank/DDBJ databases">
        <title>The Genome Sequence of Capronia semiimmersa CBS27337.</title>
        <authorList>
            <consortium name="The Broad Institute Genomics Platform"/>
            <person name="Cuomo C."/>
            <person name="de Hoog S."/>
            <person name="Gorbushina A."/>
            <person name="Stielow B."/>
            <person name="Teixiera M."/>
            <person name="Abouelleil A."/>
            <person name="Chapman S.B."/>
            <person name="Priest M."/>
            <person name="Young S.K."/>
            <person name="Wortman J."/>
            <person name="Nusbaum C."/>
            <person name="Birren B."/>
        </authorList>
    </citation>
    <scope>NUCLEOTIDE SEQUENCE [LARGE SCALE GENOMIC DNA]</scope>
    <source>
        <strain evidence="3 4">CBS 27337</strain>
    </source>
</reference>
<accession>A0A0D2DU51</accession>
<protein>
    <submittedName>
        <fullName evidence="3">Uncharacterized protein</fullName>
    </submittedName>
</protein>
<dbReference type="Pfam" id="PF20354">
    <property type="entry name" value="DUF6649"/>
    <property type="match status" value="1"/>
</dbReference>
<evidence type="ECO:0000256" key="2">
    <source>
        <dbReference type="SAM" id="MobiDB-lite"/>
    </source>
</evidence>
<dbReference type="InterPro" id="IPR046591">
    <property type="entry name" value="DUF6649"/>
</dbReference>
<organism evidence="3 4">
    <name type="scientific">Phialophora macrospora</name>
    <dbReference type="NCBI Taxonomy" id="1851006"/>
    <lineage>
        <taxon>Eukaryota</taxon>
        <taxon>Fungi</taxon>
        <taxon>Dikarya</taxon>
        <taxon>Ascomycota</taxon>
        <taxon>Pezizomycotina</taxon>
        <taxon>Eurotiomycetes</taxon>
        <taxon>Chaetothyriomycetidae</taxon>
        <taxon>Chaetothyriales</taxon>
        <taxon>Herpotrichiellaceae</taxon>
        <taxon>Phialophora</taxon>
    </lineage>
</organism>
<evidence type="ECO:0000256" key="1">
    <source>
        <dbReference type="SAM" id="Coils"/>
    </source>
</evidence>
<proteinExistence type="predicted"/>
<feature type="compositionally biased region" description="Polar residues" evidence="2">
    <location>
        <begin position="16"/>
        <end position="27"/>
    </location>
</feature>
<name>A0A0D2DU51_9EURO</name>
<dbReference type="EMBL" id="KN846960">
    <property type="protein sequence ID" value="KIW65632.1"/>
    <property type="molecule type" value="Genomic_DNA"/>
</dbReference>